<evidence type="ECO:0000256" key="2">
    <source>
        <dbReference type="ARBA" id="ARBA00023002"/>
    </source>
</evidence>
<evidence type="ECO:0000256" key="1">
    <source>
        <dbReference type="ARBA" id="ARBA00007118"/>
    </source>
</evidence>
<dbReference type="InterPro" id="IPR023312">
    <property type="entry name" value="Put_nitroreductase_C_bac"/>
</dbReference>
<name>C3JBM2_POREA</name>
<dbReference type="Gene3D" id="3.40.109.10">
    <property type="entry name" value="NADH Oxidase"/>
    <property type="match status" value="1"/>
</dbReference>
<dbReference type="RefSeq" id="WP_004334275.1">
    <property type="nucleotide sequence ID" value="NZ_ACNN01000026.1"/>
</dbReference>
<evidence type="ECO:0000313" key="5">
    <source>
        <dbReference type="Proteomes" id="UP000004295"/>
    </source>
</evidence>
<comment type="caution">
    <text evidence="4">The sequence shown here is derived from an EMBL/GenBank/DDBJ whole genome shotgun (WGS) entry which is preliminary data.</text>
</comment>
<dbReference type="STRING" id="553175.POREN0001_1756"/>
<accession>C3JBM2</accession>
<gene>
    <name evidence="4" type="ORF">POREN0001_1756</name>
</gene>
<dbReference type="AlphaFoldDB" id="C3JBM2"/>
<dbReference type="Proteomes" id="UP000004295">
    <property type="component" value="Unassembled WGS sequence"/>
</dbReference>
<evidence type="ECO:0000259" key="3">
    <source>
        <dbReference type="PROSITE" id="PS50003"/>
    </source>
</evidence>
<dbReference type="GeneID" id="93366045"/>
<organism evidence="4 5">
    <name type="scientific">Porphyromonas endodontalis (strain ATCC 35406 / DSM 24491 / JCM 8526 / CCUG 16442 / BCRC 14492 / NCTC 13058 / HG 370)</name>
    <name type="common">Bacteroides endodontalis</name>
    <dbReference type="NCBI Taxonomy" id="553175"/>
    <lineage>
        <taxon>Bacteria</taxon>
        <taxon>Pseudomonadati</taxon>
        <taxon>Bacteroidota</taxon>
        <taxon>Bacteroidia</taxon>
        <taxon>Bacteroidales</taxon>
        <taxon>Porphyromonadaceae</taxon>
        <taxon>Porphyromonas</taxon>
    </lineage>
</organism>
<evidence type="ECO:0000313" key="4">
    <source>
        <dbReference type="EMBL" id="EEN82438.1"/>
    </source>
</evidence>
<dbReference type="SUPFAM" id="SSF55469">
    <property type="entry name" value="FMN-dependent nitroreductase-like"/>
    <property type="match status" value="1"/>
</dbReference>
<sequence>MMEKKQLLELLESNRSYRRFDSSVQLSEKEIRSWIEALRYTASAKNAQPLKYRIVTDKAQVDAVFALLHWAAYLPDWQGPSLKERPVAFVIQVLDRTISASSRFDEGIQLEALTLMARSSGYGGCILAAFDSAKMSDLLSLDTDRYTPITVVALGKPIEEVVIEALPTPDGDIRYYRTEDKVHHVPKRTMDQLII</sequence>
<dbReference type="PANTHER" id="PTHR43673:SF10">
    <property type="entry name" value="NADH DEHYDROGENASE_NAD(P)H NITROREDUCTASE XCC3605-RELATED"/>
    <property type="match status" value="1"/>
</dbReference>
<dbReference type="InterPro" id="IPR000415">
    <property type="entry name" value="Nitroreductase-like"/>
</dbReference>
<dbReference type="PROSITE" id="PS50003">
    <property type="entry name" value="PH_DOMAIN"/>
    <property type="match status" value="1"/>
</dbReference>
<keyword evidence="5" id="KW-1185">Reference proteome</keyword>
<dbReference type="Gene3D" id="2.20.180.10">
    <property type="entry name" value="putative fmn-dependent nitroreductase like domains"/>
    <property type="match status" value="1"/>
</dbReference>
<dbReference type="PANTHER" id="PTHR43673">
    <property type="entry name" value="NAD(P)H NITROREDUCTASE YDGI-RELATED"/>
    <property type="match status" value="1"/>
</dbReference>
<dbReference type="InterPro" id="IPR001849">
    <property type="entry name" value="PH_domain"/>
</dbReference>
<protein>
    <submittedName>
        <fullName evidence="4">Nitroreductase family protein</fullName>
    </submittedName>
</protein>
<keyword evidence="2" id="KW-0560">Oxidoreductase</keyword>
<dbReference type="Pfam" id="PF00881">
    <property type="entry name" value="Nitroreductase"/>
    <property type="match status" value="1"/>
</dbReference>
<feature type="domain" description="PH" evidence="3">
    <location>
        <begin position="1"/>
        <end position="43"/>
    </location>
</feature>
<proteinExistence type="inferred from homology"/>
<dbReference type="eggNOG" id="COG0778">
    <property type="taxonomic scope" value="Bacteria"/>
</dbReference>
<dbReference type="EMBL" id="ACNN01000026">
    <property type="protein sequence ID" value="EEN82438.1"/>
    <property type="molecule type" value="Genomic_DNA"/>
</dbReference>
<dbReference type="GO" id="GO:0016491">
    <property type="term" value="F:oxidoreductase activity"/>
    <property type="evidence" value="ECO:0007669"/>
    <property type="project" value="UniProtKB-KW"/>
</dbReference>
<dbReference type="InterPro" id="IPR029479">
    <property type="entry name" value="Nitroreductase"/>
</dbReference>
<comment type="similarity">
    <text evidence="1">Belongs to the nitroreductase family.</text>
</comment>
<reference evidence="4 5" key="1">
    <citation type="submission" date="2009-04" db="EMBL/GenBank/DDBJ databases">
        <authorList>
            <person name="Sebastian Y."/>
            <person name="Madupu R."/>
            <person name="Durkin A.S."/>
            <person name="Torralba M."/>
            <person name="Methe B."/>
            <person name="Sutton G.G."/>
            <person name="Strausberg R.L."/>
            <person name="Nelson K.E."/>
        </authorList>
    </citation>
    <scope>NUCLEOTIDE SEQUENCE [LARGE SCALE GENOMIC DNA]</scope>
    <source>
        <strain evidence="5">ATCC 35406 / BCRC 14492 / JCM 8526 / NCTC 13058 / HG 370</strain>
    </source>
</reference>